<feature type="binding site" evidence="13">
    <location>
        <position position="435"/>
    </location>
    <ligand>
        <name>thiamine diphosphate</name>
        <dbReference type="ChEBI" id="CHEBI:58937"/>
    </ligand>
</feature>
<sequence length="663" mass="72013">MKKIDQESINTLRFLSIDEVQAANSGHPGLPLGTAPLMYTIWDRFMKVNPKDPSWFDRDRFVLSPGHGSALQYAMLHLAGYKVSLDDLKQFRQWGSLTPGHPEYGVTPGVDVSTGPLGHGFAMAVGLAMAEKMLAARYNKKGFSVVDHYTYGITSDGDQMEGVASEAASLAGTLGLGKLIFLYDDNKITIEGHTDIAFKEDVGARFAAYGWQVLRVSTSEDVEELAKAIKEAKKEKNRPSLIIVPTHIGFGSPRQDMASAHGEPLGAENVAATKKAAGWDPEKSFYVPDEVRTHFEEKIPAAERKEAEWEALLDEYAKKYPDLAAELVDRMNGKVDLDLKKLMAAFAGTESVATRAASGTVLQSLADALPSLVGGSADLGPSNKTEMKGKGFFSARTPEGRNIHFGIREHAMGCIVNGLSLHGGLLPFGATFLVFADFMRPAIRMAALMGIGSHFVFTHDSIFVGEDGPTHQPVEQAMSLRLIPNVSVIRPADALETAAAWKTACETKDRPTCLLLTRQGMPVLHDYAKVIAKGAPKGAYILSPCPKEEDLKAVIIATGSEVHLALEAQKKLTKRHIGVQVVSMPSWDLFDSQSAAYRRRVLPKDVPAIAVEAGVRTGWARYTGSEDRVIGIDTFGASGPGKTVYKEYGFTVDHIVDMVRKVK</sequence>
<comment type="similarity">
    <text evidence="1">Belongs to the transketolase family.</text>
</comment>
<evidence type="ECO:0000256" key="2">
    <source>
        <dbReference type="ARBA" id="ARBA00011738"/>
    </source>
</evidence>
<dbReference type="Gene3D" id="3.40.50.970">
    <property type="match status" value="2"/>
</dbReference>
<dbReference type="InterPro" id="IPR005475">
    <property type="entry name" value="Transketolase-like_Pyr-bd"/>
</dbReference>
<evidence type="ECO:0000256" key="12">
    <source>
        <dbReference type="PIRSR" id="PIRSR605478-2"/>
    </source>
</evidence>
<dbReference type="GO" id="GO:0005829">
    <property type="term" value="C:cytosol"/>
    <property type="evidence" value="ECO:0007669"/>
    <property type="project" value="TreeGrafter"/>
</dbReference>
<dbReference type="InterPro" id="IPR005474">
    <property type="entry name" value="Transketolase_N"/>
</dbReference>
<comment type="cofactor">
    <cofactor evidence="14">
        <name>Mg(2+)</name>
        <dbReference type="ChEBI" id="CHEBI:18420"/>
    </cofactor>
    <text evidence="14">Binds 1 Mg(2+) ion per subunit. Can also utilize other divalent metal cations, such as Ca(2+), Mn(2+) and Co(2+).</text>
</comment>
<feature type="site" description="Important for catalytic activity" evidence="15">
    <location>
        <position position="27"/>
    </location>
</feature>
<dbReference type="EC" id="2.2.1.1" evidence="3 10"/>
<dbReference type="SMART" id="SM00861">
    <property type="entry name" value="Transket_pyr"/>
    <property type="match status" value="1"/>
</dbReference>
<evidence type="ECO:0000256" key="1">
    <source>
        <dbReference type="ARBA" id="ARBA00007131"/>
    </source>
</evidence>
<dbReference type="GO" id="GO:0004802">
    <property type="term" value="F:transketolase activity"/>
    <property type="evidence" value="ECO:0007669"/>
    <property type="project" value="UniProtKB-UniRule"/>
</dbReference>
<dbReference type="InterPro" id="IPR009014">
    <property type="entry name" value="Transketo_C/PFOR_II"/>
</dbReference>
<feature type="binding site" evidence="14">
    <location>
        <position position="188"/>
    </location>
    <ligand>
        <name>Mg(2+)</name>
        <dbReference type="ChEBI" id="CHEBI:18420"/>
    </ligand>
</feature>
<gene>
    <name evidence="17" type="primary">tkt</name>
    <name evidence="17" type="ORF">KHX13_04180</name>
</gene>
<feature type="binding site" evidence="12">
    <location>
        <position position="355"/>
    </location>
    <ligand>
        <name>substrate</name>
    </ligand>
</feature>
<evidence type="ECO:0000256" key="15">
    <source>
        <dbReference type="PIRSR" id="PIRSR605478-5"/>
    </source>
</evidence>
<dbReference type="GO" id="GO:0006098">
    <property type="term" value="P:pentose-phosphate shunt"/>
    <property type="evidence" value="ECO:0007669"/>
    <property type="project" value="TreeGrafter"/>
</dbReference>
<accession>A0A943EC95</accession>
<evidence type="ECO:0000256" key="9">
    <source>
        <dbReference type="ARBA" id="ARBA00049473"/>
    </source>
</evidence>
<feature type="binding site" evidence="14">
    <location>
        <position position="156"/>
    </location>
    <ligand>
        <name>Mg(2+)</name>
        <dbReference type="ChEBI" id="CHEBI:18420"/>
    </ligand>
</feature>
<dbReference type="Pfam" id="PF02779">
    <property type="entry name" value="Transket_pyr"/>
    <property type="match status" value="1"/>
</dbReference>
<evidence type="ECO:0000259" key="16">
    <source>
        <dbReference type="SMART" id="SM00861"/>
    </source>
</evidence>
<organism evidence="17 18">
    <name type="scientific">Acidaminococcus intestini</name>
    <dbReference type="NCBI Taxonomy" id="187327"/>
    <lineage>
        <taxon>Bacteria</taxon>
        <taxon>Bacillati</taxon>
        <taxon>Bacillota</taxon>
        <taxon>Negativicutes</taxon>
        <taxon>Acidaminococcales</taxon>
        <taxon>Acidaminococcaceae</taxon>
        <taxon>Acidaminococcus</taxon>
    </lineage>
</organism>
<dbReference type="InterPro" id="IPR055152">
    <property type="entry name" value="Transketolase-like_C_2"/>
</dbReference>
<comment type="caution">
    <text evidence="17">The sequence shown here is derived from an EMBL/GenBank/DDBJ whole genome shotgun (WGS) entry which is preliminary data.</text>
</comment>
<reference evidence="17" key="1">
    <citation type="submission" date="2021-02" db="EMBL/GenBank/DDBJ databases">
        <title>Infant gut strain persistence is associated with maternal origin, phylogeny, and functional potential including surface adhesion and iron acquisition.</title>
        <authorList>
            <person name="Lou Y.C."/>
        </authorList>
    </citation>
    <scope>NUCLEOTIDE SEQUENCE</scope>
    <source>
        <strain evidence="17">L3_106_000M1_dasL3_106_000M1_concoct_15</strain>
    </source>
</reference>
<dbReference type="EMBL" id="JAGZCZ010000004">
    <property type="protein sequence ID" value="MBS5519522.1"/>
    <property type="molecule type" value="Genomic_DNA"/>
</dbReference>
<feature type="binding site" evidence="12">
    <location>
        <position position="459"/>
    </location>
    <ligand>
        <name>substrate</name>
    </ligand>
</feature>
<dbReference type="FunFam" id="3.40.50.970:FF:000003">
    <property type="entry name" value="Transketolase"/>
    <property type="match status" value="1"/>
</dbReference>
<dbReference type="CDD" id="cd07033">
    <property type="entry name" value="TPP_PYR_DXS_TK_like"/>
    <property type="match status" value="1"/>
</dbReference>
<dbReference type="SUPFAM" id="SSF52518">
    <property type="entry name" value="Thiamin diphosphate-binding fold (THDP-binding)"/>
    <property type="match status" value="2"/>
</dbReference>
<dbReference type="NCBIfam" id="TIGR00232">
    <property type="entry name" value="tktlase_bact"/>
    <property type="match status" value="1"/>
</dbReference>
<evidence type="ECO:0000256" key="11">
    <source>
        <dbReference type="PIRSR" id="PIRSR605478-1"/>
    </source>
</evidence>
<dbReference type="PROSITE" id="PS00801">
    <property type="entry name" value="TRANSKETOLASE_1"/>
    <property type="match status" value="1"/>
</dbReference>
<proteinExistence type="inferred from homology"/>
<evidence type="ECO:0000256" key="14">
    <source>
        <dbReference type="PIRSR" id="PIRSR605478-4"/>
    </source>
</evidence>
<keyword evidence="6 14" id="KW-0479">Metal-binding</keyword>
<keyword evidence="5 17" id="KW-0808">Transferase</keyword>
<feature type="binding site" evidence="13">
    <location>
        <position position="186"/>
    </location>
    <ligand>
        <name>thiamine diphosphate</name>
        <dbReference type="ChEBI" id="CHEBI:58937"/>
    </ligand>
</feature>
<evidence type="ECO:0000256" key="7">
    <source>
        <dbReference type="ARBA" id="ARBA00022842"/>
    </source>
</evidence>
<feature type="binding site" evidence="12">
    <location>
        <position position="261"/>
    </location>
    <ligand>
        <name>substrate</name>
    </ligand>
</feature>
<dbReference type="InterPro" id="IPR049557">
    <property type="entry name" value="Transketolase_CS"/>
</dbReference>
<dbReference type="AlphaFoldDB" id="A0A943EC95"/>
<dbReference type="InterPro" id="IPR029061">
    <property type="entry name" value="THDP-binding"/>
</dbReference>
<feature type="domain" description="Transketolase-like pyrimidine-binding" evidence="16">
    <location>
        <begin position="352"/>
        <end position="523"/>
    </location>
</feature>
<comment type="catalytic activity">
    <reaction evidence="9">
        <text>D-sedoheptulose 7-phosphate + D-glyceraldehyde 3-phosphate = aldehydo-D-ribose 5-phosphate + D-xylulose 5-phosphate</text>
        <dbReference type="Rhea" id="RHEA:10508"/>
        <dbReference type="ChEBI" id="CHEBI:57483"/>
        <dbReference type="ChEBI" id="CHEBI:57737"/>
        <dbReference type="ChEBI" id="CHEBI:58273"/>
        <dbReference type="ChEBI" id="CHEBI:59776"/>
        <dbReference type="EC" id="2.2.1.1"/>
    </reaction>
</comment>
<evidence type="ECO:0000256" key="4">
    <source>
        <dbReference type="ARBA" id="ARBA00016662"/>
    </source>
</evidence>
<feature type="binding site" evidence="13">
    <location>
        <position position="67"/>
    </location>
    <ligand>
        <name>thiamine diphosphate</name>
        <dbReference type="ChEBI" id="CHEBI:58937"/>
    </ligand>
</feature>
<feature type="binding site" evidence="12">
    <location>
        <position position="471"/>
    </location>
    <ligand>
        <name>substrate</name>
    </ligand>
</feature>
<evidence type="ECO:0000256" key="8">
    <source>
        <dbReference type="ARBA" id="ARBA00023052"/>
    </source>
</evidence>
<evidence type="ECO:0000313" key="17">
    <source>
        <dbReference type="EMBL" id="MBS5519522.1"/>
    </source>
</evidence>
<evidence type="ECO:0000256" key="6">
    <source>
        <dbReference type="ARBA" id="ARBA00022723"/>
    </source>
</evidence>
<evidence type="ECO:0000256" key="10">
    <source>
        <dbReference type="NCBIfam" id="TIGR00232"/>
    </source>
</evidence>
<evidence type="ECO:0000256" key="13">
    <source>
        <dbReference type="PIRSR" id="PIRSR605478-3"/>
    </source>
</evidence>
<dbReference type="FunFam" id="3.40.50.920:FF:000003">
    <property type="entry name" value="Transketolase"/>
    <property type="match status" value="1"/>
</dbReference>
<evidence type="ECO:0000256" key="5">
    <source>
        <dbReference type="ARBA" id="ARBA00022679"/>
    </source>
</evidence>
<dbReference type="InterPro" id="IPR033247">
    <property type="entry name" value="Transketolase_fam"/>
</dbReference>
<comment type="subunit">
    <text evidence="2">Homodimer.</text>
</comment>
<feature type="binding site" evidence="13">
    <location>
        <begin position="115"/>
        <end position="117"/>
    </location>
    <ligand>
        <name>thiamine diphosphate</name>
        <dbReference type="ChEBI" id="CHEBI:58937"/>
    </ligand>
</feature>
<evidence type="ECO:0000256" key="3">
    <source>
        <dbReference type="ARBA" id="ARBA00013152"/>
    </source>
</evidence>
<dbReference type="GO" id="GO:0046872">
    <property type="term" value="F:metal ion binding"/>
    <property type="evidence" value="ECO:0007669"/>
    <property type="project" value="UniProtKB-KW"/>
</dbReference>
<dbReference type="PANTHER" id="PTHR43522:SF2">
    <property type="entry name" value="TRANSKETOLASE 1-RELATED"/>
    <property type="match status" value="1"/>
</dbReference>
<dbReference type="Gene3D" id="3.40.50.920">
    <property type="match status" value="1"/>
</dbReference>
<dbReference type="PANTHER" id="PTHR43522">
    <property type="entry name" value="TRANSKETOLASE"/>
    <property type="match status" value="1"/>
</dbReference>
<feature type="binding site" evidence="12">
    <location>
        <position position="518"/>
    </location>
    <ligand>
        <name>substrate</name>
    </ligand>
</feature>
<dbReference type="Pfam" id="PF00456">
    <property type="entry name" value="Transketolase_N"/>
    <property type="match status" value="1"/>
</dbReference>
<evidence type="ECO:0000313" key="18">
    <source>
        <dbReference type="Proteomes" id="UP000754226"/>
    </source>
</evidence>
<keyword evidence="8 13" id="KW-0786">Thiamine pyrophosphate</keyword>
<protein>
    <recommendedName>
        <fullName evidence="4 10">Transketolase</fullName>
        <ecNumber evidence="3 10">2.2.1.1</ecNumber>
    </recommendedName>
</protein>
<dbReference type="FunFam" id="3.40.50.970:FF:000004">
    <property type="entry name" value="Transketolase"/>
    <property type="match status" value="1"/>
</dbReference>
<dbReference type="SUPFAM" id="SSF52922">
    <property type="entry name" value="TK C-terminal domain-like"/>
    <property type="match status" value="1"/>
</dbReference>
<comment type="cofactor">
    <cofactor evidence="13">
        <name>thiamine diphosphate</name>
        <dbReference type="ChEBI" id="CHEBI:58937"/>
    </cofactor>
    <text evidence="13">Binds 1 thiamine pyrophosphate per subunit. During the reaction, the substrate forms a covalent intermediate with the cofactor.</text>
</comment>
<feature type="binding site" evidence="12">
    <location>
        <position position="382"/>
    </location>
    <ligand>
        <name>substrate</name>
    </ligand>
</feature>
<feature type="binding site" evidence="13">
    <location>
        <position position="157"/>
    </location>
    <ligand>
        <name>thiamine diphosphate</name>
        <dbReference type="ChEBI" id="CHEBI:58937"/>
    </ligand>
</feature>
<feature type="binding site" evidence="12">
    <location>
        <position position="467"/>
    </location>
    <ligand>
        <name>substrate</name>
    </ligand>
</feature>
<keyword evidence="7 14" id="KW-0460">Magnesium</keyword>
<feature type="binding site" evidence="14">
    <location>
        <position position="186"/>
    </location>
    <ligand>
        <name>Mg(2+)</name>
        <dbReference type="ChEBI" id="CHEBI:18420"/>
    </ligand>
</feature>
<dbReference type="CDD" id="cd02012">
    <property type="entry name" value="TPP_TK"/>
    <property type="match status" value="1"/>
</dbReference>
<feature type="active site" description="Proton donor" evidence="11">
    <location>
        <position position="409"/>
    </location>
</feature>
<dbReference type="Proteomes" id="UP000754226">
    <property type="component" value="Unassembled WGS sequence"/>
</dbReference>
<name>A0A943EC95_9FIRM</name>
<dbReference type="InterPro" id="IPR005478">
    <property type="entry name" value="Transketolase_bac-like"/>
</dbReference>
<dbReference type="Pfam" id="PF22613">
    <property type="entry name" value="Transketolase_C_1"/>
    <property type="match status" value="1"/>
</dbReference>
<feature type="binding site" evidence="13">
    <location>
        <position position="261"/>
    </location>
    <ligand>
        <name>thiamine diphosphate</name>
        <dbReference type="ChEBI" id="CHEBI:58937"/>
    </ligand>
</feature>
<feature type="binding site" evidence="12">
    <location>
        <position position="27"/>
    </location>
    <ligand>
        <name>substrate</name>
    </ligand>
</feature>
<feature type="site" description="Important for catalytic activity" evidence="15">
    <location>
        <position position="261"/>
    </location>
</feature>